<evidence type="ECO:0000313" key="1">
    <source>
        <dbReference type="EMBL" id="MFD0959165.1"/>
    </source>
</evidence>
<protein>
    <submittedName>
        <fullName evidence="1">Uncharacterized protein</fullName>
    </submittedName>
</protein>
<name>A0ABW3HPF5_9BACL</name>
<comment type="caution">
    <text evidence="1">The sequence shown here is derived from an EMBL/GenBank/DDBJ whole genome shotgun (WGS) entry which is preliminary data.</text>
</comment>
<dbReference type="RefSeq" id="WP_377563136.1">
    <property type="nucleotide sequence ID" value="NZ_JBHTJZ010000007.1"/>
</dbReference>
<dbReference type="Proteomes" id="UP001596989">
    <property type="component" value="Unassembled WGS sequence"/>
</dbReference>
<dbReference type="PROSITE" id="PS51318">
    <property type="entry name" value="TAT"/>
    <property type="match status" value="1"/>
</dbReference>
<proteinExistence type="predicted"/>
<dbReference type="InterPro" id="IPR011050">
    <property type="entry name" value="Pectin_lyase_fold/virulence"/>
</dbReference>
<dbReference type="SUPFAM" id="SSF51126">
    <property type="entry name" value="Pectin lyase-like"/>
    <property type="match status" value="1"/>
</dbReference>
<organism evidence="1 2">
    <name type="scientific">Paenibacillus chungangensis</name>
    <dbReference type="NCBI Taxonomy" id="696535"/>
    <lineage>
        <taxon>Bacteria</taxon>
        <taxon>Bacillati</taxon>
        <taxon>Bacillota</taxon>
        <taxon>Bacilli</taxon>
        <taxon>Bacillales</taxon>
        <taxon>Paenibacillaceae</taxon>
        <taxon>Paenibacillus</taxon>
    </lineage>
</organism>
<dbReference type="InterPro" id="IPR012334">
    <property type="entry name" value="Pectin_lyas_fold"/>
</dbReference>
<sequence>MSDNQKFEKDSSAPISRRTLLASAGMAGAALAAGGFFGNSAWGAPEGKEHPLASRLCGEDGACPIVFPDVAAMKAYEGAAGEVYITISYVEGAGYGGATYLNRGSDWPQVADGFGNHTDASGNYLELLEEDGIRHIDRYGADPTGANDSWAAIQHVLTNLQGHVTGCGDYSVSKPLVIRSATKLSGPIASTLSSPASTGSFTIRKIGNATVDGADAVLVFGQEGDSVKGIRCVVIEDVSLDSSSEAAYGMWCGRRSSFSISQAEFTRVTIRNCTNGIWLDNSWLVTYNKVSMGAGASPGVGFYSGYFNSTSNHYYGCYTNSVAISYWVNSTYSSINGCASDGASEVAYRIGNMVSINDCGAEFCKIAVQPYYTTKPVQVNNLLVICRGDGTTLVKNYFDNGSGVQTGSAVFYNCTFSANTAAKAALVTYDLYAVEAKQETVQFIDSYVTTYVPASNSSVFTNVWAYTKLVDATNNHVALHYGPHKKGIIVADSVLASDTNRYLLTRFRHDGTYVLTLERPESDVPNNGANPFDRTLQVKFILSGGKVALVNESRFDAVQQVTFWQRATHDNYVYVQIKLRGASAPATIQKIEGPGAETRYALSIYETPSNYTQIMPAMPIA</sequence>
<reference evidence="2" key="1">
    <citation type="journal article" date="2019" name="Int. J. Syst. Evol. Microbiol.">
        <title>The Global Catalogue of Microorganisms (GCM) 10K type strain sequencing project: providing services to taxonomists for standard genome sequencing and annotation.</title>
        <authorList>
            <consortium name="The Broad Institute Genomics Platform"/>
            <consortium name="The Broad Institute Genome Sequencing Center for Infectious Disease"/>
            <person name="Wu L."/>
            <person name="Ma J."/>
        </authorList>
    </citation>
    <scope>NUCLEOTIDE SEQUENCE [LARGE SCALE GENOMIC DNA]</scope>
    <source>
        <strain evidence="2">CCUG 59129</strain>
    </source>
</reference>
<gene>
    <name evidence="1" type="ORF">ACFQ2I_07165</name>
</gene>
<keyword evidence="2" id="KW-1185">Reference proteome</keyword>
<dbReference type="Gene3D" id="2.160.20.10">
    <property type="entry name" value="Single-stranded right-handed beta-helix, Pectin lyase-like"/>
    <property type="match status" value="1"/>
</dbReference>
<dbReference type="InterPro" id="IPR006311">
    <property type="entry name" value="TAT_signal"/>
</dbReference>
<evidence type="ECO:0000313" key="2">
    <source>
        <dbReference type="Proteomes" id="UP001596989"/>
    </source>
</evidence>
<accession>A0ABW3HPF5</accession>
<dbReference type="EMBL" id="JBHTJZ010000007">
    <property type="protein sequence ID" value="MFD0959165.1"/>
    <property type="molecule type" value="Genomic_DNA"/>
</dbReference>